<dbReference type="GO" id="GO:0003755">
    <property type="term" value="F:peptidyl-prolyl cis-trans isomerase activity"/>
    <property type="evidence" value="ECO:0007669"/>
    <property type="project" value="UniProtKB-KW"/>
</dbReference>
<feature type="transmembrane region" description="Helical" evidence="12">
    <location>
        <begin position="12"/>
        <end position="35"/>
    </location>
</feature>
<feature type="domain" description="PpiC" evidence="13">
    <location>
        <begin position="266"/>
        <end position="371"/>
    </location>
</feature>
<comment type="subcellular location">
    <subcellularLocation>
        <location evidence="1">Cell inner membrane</location>
        <topology evidence="1">Single-pass type II membrane protein</topology>
        <orientation evidence="1">Periplasmic side</orientation>
    </subcellularLocation>
</comment>
<dbReference type="Pfam" id="PF13624">
    <property type="entry name" value="SurA_N_3"/>
    <property type="match status" value="1"/>
</dbReference>
<protein>
    <recommendedName>
        <fullName evidence="9">Periplasmic chaperone PpiD</fullName>
    </recommendedName>
    <alternativeName>
        <fullName evidence="10">Periplasmic folding chaperone</fullName>
    </alternativeName>
</protein>
<dbReference type="PANTHER" id="PTHR47529:SF1">
    <property type="entry name" value="PERIPLASMIC CHAPERONE PPID"/>
    <property type="match status" value="1"/>
</dbReference>
<proteinExistence type="inferred from homology"/>
<evidence type="ECO:0000256" key="7">
    <source>
        <dbReference type="ARBA" id="ARBA00023186"/>
    </source>
</evidence>
<keyword evidence="7" id="KW-0143">Chaperone</keyword>
<evidence type="ECO:0000256" key="8">
    <source>
        <dbReference type="ARBA" id="ARBA00038408"/>
    </source>
</evidence>
<comment type="caution">
    <text evidence="14">The sequence shown here is derived from an EMBL/GenBank/DDBJ whole genome shotgun (WGS) entry which is preliminary data.</text>
</comment>
<dbReference type="InterPro" id="IPR046357">
    <property type="entry name" value="PPIase_dom_sf"/>
</dbReference>
<dbReference type="OrthoDB" id="9812372at2"/>
<evidence type="ECO:0000256" key="1">
    <source>
        <dbReference type="ARBA" id="ARBA00004382"/>
    </source>
</evidence>
<keyword evidence="11 14" id="KW-0413">Isomerase</keyword>
<keyword evidence="11" id="KW-0697">Rotamase</keyword>
<name>A0A7U7G9H5_9GAMM</name>
<keyword evidence="6 12" id="KW-0472">Membrane</keyword>
<evidence type="ECO:0000256" key="6">
    <source>
        <dbReference type="ARBA" id="ARBA00023136"/>
    </source>
</evidence>
<evidence type="ECO:0000256" key="3">
    <source>
        <dbReference type="ARBA" id="ARBA00022519"/>
    </source>
</evidence>
<dbReference type="AlphaFoldDB" id="A0A7U7G9H5"/>
<accession>A0A7U7G9H5</accession>
<dbReference type="RefSeq" id="WP_051497492.1">
    <property type="nucleotide sequence ID" value="NZ_CBTK010000071.1"/>
</dbReference>
<dbReference type="EMBL" id="CBTK010000071">
    <property type="protein sequence ID" value="CDH44387.1"/>
    <property type="molecule type" value="Genomic_DNA"/>
</dbReference>
<evidence type="ECO:0000256" key="9">
    <source>
        <dbReference type="ARBA" id="ARBA00040743"/>
    </source>
</evidence>
<keyword evidence="5 12" id="KW-1133">Transmembrane helix</keyword>
<sequence>MLLQKIRDHAKGWFAYTIIGLLIIPFAVWGINYYFEGGGPTDVAVVGDSKISLQEFQRAYQQQRQRLQAMLGSNTDPALLDGPRLKQEMLRQLIDERVLNQIARDQRLRIGDQQLHDAVMALPIFQQSDGFNRTLYEQLLRNQGYTAAMFEEGLRQSLATEQLRDSVVASALVTPVELESLIALLKQQRELQYVVLSLAKYVTQATVDDAAITDYFEKNKERFFNPEQVRVQFIELKLAQIAEGIVVSEDELKAAYQEQIAKYGRPEERSASHILIPLPLNASQDTVENARAKAQQIADSIHSGGKSFDQALQETKADPAGAVEGGELGVIGKGMFDSPAFENALYALQKAGEVSGPVRMPSGFHIIRLDAITPAQVKPFEEVRESVTKDLRQQQAESRFYETSQTLTNLGYEHPDSLELAAQALKVPIQDSDWFSRKGGEGITANPKVTESAFGEEVLKRGVNSEPLELEPSHVVMIRVKEHKDATPRTLEESREDIVKVLREQKAREAIAKDAETLKTRAAQGGHLQTLARELGGEFKNVGLVGRDAPSVDAAVLDVAFRLPQPEAGKVALGTAALASGDQVVLEVVRVAPGQKDALSEDERKALTQQLAQQTGSGQFDKLLGSQRVKIKVVTHADRL</sequence>
<reference evidence="14 15" key="1">
    <citation type="journal article" date="2014" name="ISME J.">
        <title>Candidatus Competibacter-lineage genomes retrieved from metagenomes reveal functional metabolic diversity.</title>
        <authorList>
            <person name="McIlroy S.J."/>
            <person name="Albertsen M."/>
            <person name="Andresen E.K."/>
            <person name="Saunders A.M."/>
            <person name="Kristiansen R."/>
            <person name="Stokholm-Bjerregaard M."/>
            <person name="Nielsen K.L."/>
            <person name="Nielsen P.H."/>
        </authorList>
    </citation>
    <scope>NUCLEOTIDE SEQUENCE [LARGE SCALE GENOMIC DNA]</scope>
    <source>
        <strain evidence="14 15">Run_B_J11</strain>
    </source>
</reference>
<dbReference type="Proteomes" id="UP000019184">
    <property type="component" value="Unassembled WGS sequence"/>
</dbReference>
<evidence type="ECO:0000256" key="4">
    <source>
        <dbReference type="ARBA" id="ARBA00022692"/>
    </source>
</evidence>
<dbReference type="InterPro" id="IPR052029">
    <property type="entry name" value="PpiD_chaperone"/>
</dbReference>
<keyword evidence="4 12" id="KW-0812">Transmembrane</keyword>
<evidence type="ECO:0000313" key="15">
    <source>
        <dbReference type="Proteomes" id="UP000019184"/>
    </source>
</evidence>
<keyword evidence="3" id="KW-0997">Cell inner membrane</keyword>
<dbReference type="SUPFAM" id="SSF54534">
    <property type="entry name" value="FKBP-like"/>
    <property type="match status" value="1"/>
</dbReference>
<gene>
    <name evidence="14" type="ORF">BN874_1620046</name>
</gene>
<dbReference type="Pfam" id="PF13145">
    <property type="entry name" value="Rotamase_2"/>
    <property type="match status" value="1"/>
</dbReference>
<evidence type="ECO:0000259" key="13">
    <source>
        <dbReference type="PROSITE" id="PS50198"/>
    </source>
</evidence>
<evidence type="ECO:0000256" key="5">
    <source>
        <dbReference type="ARBA" id="ARBA00022989"/>
    </source>
</evidence>
<dbReference type="PANTHER" id="PTHR47529">
    <property type="entry name" value="PEPTIDYL-PROLYL CIS-TRANS ISOMERASE D"/>
    <property type="match status" value="1"/>
</dbReference>
<comment type="similarity">
    <text evidence="8">Belongs to the PpiD chaperone family.</text>
</comment>
<dbReference type="SUPFAM" id="SSF109998">
    <property type="entry name" value="Triger factor/SurA peptide-binding domain-like"/>
    <property type="match status" value="1"/>
</dbReference>
<evidence type="ECO:0000313" key="14">
    <source>
        <dbReference type="EMBL" id="CDH44387.1"/>
    </source>
</evidence>
<evidence type="ECO:0000256" key="12">
    <source>
        <dbReference type="SAM" id="Phobius"/>
    </source>
</evidence>
<dbReference type="Gene3D" id="3.10.50.40">
    <property type="match status" value="1"/>
</dbReference>
<organism evidence="14 15">
    <name type="scientific">Candidatus Contendobacter odensis Run_B_J11</name>
    <dbReference type="NCBI Taxonomy" id="1400861"/>
    <lineage>
        <taxon>Bacteria</taxon>
        <taxon>Pseudomonadati</taxon>
        <taxon>Pseudomonadota</taxon>
        <taxon>Gammaproteobacteria</taxon>
        <taxon>Candidatus Competibacteraceae</taxon>
        <taxon>Candidatus Contendibacter</taxon>
    </lineage>
</organism>
<dbReference type="PROSITE" id="PS50198">
    <property type="entry name" value="PPIC_PPIASE_2"/>
    <property type="match status" value="1"/>
</dbReference>
<dbReference type="InterPro" id="IPR000297">
    <property type="entry name" value="PPIase_PpiC"/>
</dbReference>
<evidence type="ECO:0000256" key="2">
    <source>
        <dbReference type="ARBA" id="ARBA00022475"/>
    </source>
</evidence>
<keyword evidence="15" id="KW-1185">Reference proteome</keyword>
<dbReference type="GO" id="GO:0005886">
    <property type="term" value="C:plasma membrane"/>
    <property type="evidence" value="ECO:0007669"/>
    <property type="project" value="UniProtKB-SubCell"/>
</dbReference>
<dbReference type="InterPro" id="IPR027304">
    <property type="entry name" value="Trigger_fact/SurA_dom_sf"/>
</dbReference>
<evidence type="ECO:0000256" key="11">
    <source>
        <dbReference type="PROSITE-ProRule" id="PRU00278"/>
    </source>
</evidence>
<dbReference type="Gene3D" id="1.10.4030.10">
    <property type="entry name" value="Porin chaperone SurA, peptide-binding domain"/>
    <property type="match status" value="1"/>
</dbReference>
<evidence type="ECO:0000256" key="10">
    <source>
        <dbReference type="ARBA" id="ARBA00042775"/>
    </source>
</evidence>
<keyword evidence="2" id="KW-1003">Cell membrane</keyword>